<dbReference type="Proteomes" id="UP000238479">
    <property type="component" value="Chromosome 4"/>
</dbReference>
<protein>
    <submittedName>
        <fullName evidence="1">Uncharacterized protein</fullName>
    </submittedName>
</protein>
<accession>A0A2P6QXG9</accession>
<reference evidence="1 2" key="1">
    <citation type="journal article" date="2018" name="Nat. Genet.">
        <title>The Rosa genome provides new insights in the design of modern roses.</title>
        <authorList>
            <person name="Bendahmane M."/>
        </authorList>
    </citation>
    <scope>NUCLEOTIDE SEQUENCE [LARGE SCALE GENOMIC DNA]</scope>
    <source>
        <strain evidence="2">cv. Old Blush</strain>
    </source>
</reference>
<evidence type="ECO:0000313" key="1">
    <source>
        <dbReference type="EMBL" id="PRQ38861.1"/>
    </source>
</evidence>
<comment type="caution">
    <text evidence="1">The sequence shown here is derived from an EMBL/GenBank/DDBJ whole genome shotgun (WGS) entry which is preliminary data.</text>
</comment>
<proteinExistence type="predicted"/>
<name>A0A2P6QXG9_ROSCH</name>
<gene>
    <name evidence="1" type="ORF">RchiOBHm_Chr4g0418631</name>
</gene>
<keyword evidence="2" id="KW-1185">Reference proteome</keyword>
<organism evidence="1 2">
    <name type="scientific">Rosa chinensis</name>
    <name type="common">China rose</name>
    <dbReference type="NCBI Taxonomy" id="74649"/>
    <lineage>
        <taxon>Eukaryota</taxon>
        <taxon>Viridiplantae</taxon>
        <taxon>Streptophyta</taxon>
        <taxon>Embryophyta</taxon>
        <taxon>Tracheophyta</taxon>
        <taxon>Spermatophyta</taxon>
        <taxon>Magnoliopsida</taxon>
        <taxon>eudicotyledons</taxon>
        <taxon>Gunneridae</taxon>
        <taxon>Pentapetalae</taxon>
        <taxon>rosids</taxon>
        <taxon>fabids</taxon>
        <taxon>Rosales</taxon>
        <taxon>Rosaceae</taxon>
        <taxon>Rosoideae</taxon>
        <taxon>Rosoideae incertae sedis</taxon>
        <taxon>Rosa</taxon>
    </lineage>
</organism>
<dbReference type="EMBL" id="PDCK01000042">
    <property type="protein sequence ID" value="PRQ38861.1"/>
    <property type="molecule type" value="Genomic_DNA"/>
</dbReference>
<sequence>MGSGCRWSLGVQRRSLPVWICVQLAFPRDPYDPISHSFCSTENLHSPNNKLNTSRLSSIESDFDSLSLHAISALLQLSLGLMILKL</sequence>
<evidence type="ECO:0000313" key="2">
    <source>
        <dbReference type="Proteomes" id="UP000238479"/>
    </source>
</evidence>
<dbReference type="Gramene" id="PRQ38861">
    <property type="protein sequence ID" value="PRQ38861"/>
    <property type="gene ID" value="RchiOBHm_Chr4g0418631"/>
</dbReference>
<dbReference type="AlphaFoldDB" id="A0A2P6QXG9"/>